<sequence length="691" mass="77302">MSNSELRRIFTTGVPKSASPEVGVRLEIHTLLANPQLRNLYLLGLESFQNRNENDPRSWYQIGGIHGAPYTAWNGETAASGMGTWGYCAHSSHIFLSWHRAYLALFEQTLFNDVMEVAKQYDNPEIEKLAEGFRAPYWDWVEEPILSKDITNPLVSVRRPGATRDEQIPNPLACYKFHYTDVPARSIGSWGSRPTTIRWPSNNTPQAVDQVEQMTRRLEQFITTRPFGSNLNLRDRLFMLLNIEQRLPGQSFRAFSSDQWESNGRSSDYASAESLHDSLHVELGSHRTLRTRGHMIDPSVAGFDPIFWLHHCNVDRIWALWQAIHEREDANWNIREGADGDVPWAQRGTVITENTGLLPFRKNSTSLWTSKDIKYPAIFNATYPELTTWTPTADRRTVSREVTAIVRLLYGPQTSNDRIASAIQAAAIDPTGLFTVNAVALTPVALTAEPTSVAALVKGKAQEVLAVASSKTEMPPTFTSVTPPEGISTAEIPLEKVVINPTASAGKTTHREYFANIRAHKFAFGGSFSIHVFIGQFTSDAKARPTDPNLVGSVNVFASDVNTSHCENCLEGYDKGLVITGQVPLTSALLDRIELVGSLEKEDVTPFLREHLHWRLHREDENHTSISRSELPHPDDLVFSVTSCLVDVPDAADELVVYYDWNPIPEITEGRPTGTGFDDTEGYEAPSEEYR</sequence>
<evidence type="ECO:0000256" key="5">
    <source>
        <dbReference type="ARBA" id="ARBA00023002"/>
    </source>
</evidence>
<evidence type="ECO:0000256" key="8">
    <source>
        <dbReference type="ARBA" id="ARBA00023101"/>
    </source>
</evidence>
<dbReference type="Pfam" id="PF00264">
    <property type="entry name" value="Tyrosinase"/>
    <property type="match status" value="1"/>
</dbReference>
<comment type="catalytic activity">
    <reaction evidence="10">
        <text>L-tyrosine + O2 = L-dopaquinone + H2O</text>
        <dbReference type="Rhea" id="RHEA:18117"/>
        <dbReference type="ChEBI" id="CHEBI:15377"/>
        <dbReference type="ChEBI" id="CHEBI:15379"/>
        <dbReference type="ChEBI" id="CHEBI:57924"/>
        <dbReference type="ChEBI" id="CHEBI:58315"/>
        <dbReference type="EC" id="1.14.18.1"/>
    </reaction>
</comment>
<evidence type="ECO:0000256" key="11">
    <source>
        <dbReference type="SAM" id="MobiDB-lite"/>
    </source>
</evidence>
<keyword evidence="5" id="KW-0560">Oxidoreductase</keyword>
<keyword evidence="6" id="KW-0186">Copper</keyword>
<dbReference type="InterPro" id="IPR050316">
    <property type="entry name" value="Tyrosinase/Hemocyanin"/>
</dbReference>
<evidence type="ECO:0000256" key="4">
    <source>
        <dbReference type="ARBA" id="ARBA00022723"/>
    </source>
</evidence>
<feature type="domain" description="Tyrosinase copper-binding" evidence="13">
    <location>
        <begin position="304"/>
        <end position="315"/>
    </location>
</feature>
<keyword evidence="4" id="KW-0479">Metal-binding</keyword>
<feature type="domain" description="Tyrosinase copper-binding" evidence="12">
    <location>
        <begin position="90"/>
        <end position="107"/>
    </location>
</feature>
<dbReference type="PANTHER" id="PTHR11474">
    <property type="entry name" value="TYROSINASE FAMILY MEMBER"/>
    <property type="match status" value="1"/>
</dbReference>
<evidence type="ECO:0000256" key="7">
    <source>
        <dbReference type="ARBA" id="ARBA00023033"/>
    </source>
</evidence>
<evidence type="ECO:0000313" key="14">
    <source>
        <dbReference type="EMBL" id="TGZ79980.1"/>
    </source>
</evidence>
<dbReference type="EMBL" id="ML220127">
    <property type="protein sequence ID" value="TGZ79980.1"/>
    <property type="molecule type" value="Genomic_DNA"/>
</dbReference>
<dbReference type="InterPro" id="IPR002227">
    <property type="entry name" value="Tyrosinase_Cu-bd"/>
</dbReference>
<evidence type="ECO:0000256" key="3">
    <source>
        <dbReference type="ARBA" id="ARBA00011906"/>
    </source>
</evidence>
<dbReference type="AlphaFoldDB" id="A0A4S2MTZ1"/>
<accession>A0A4S2MTZ1</accession>
<dbReference type="GO" id="GO:0046872">
    <property type="term" value="F:metal ion binding"/>
    <property type="evidence" value="ECO:0007669"/>
    <property type="project" value="UniProtKB-KW"/>
</dbReference>
<dbReference type="GO" id="GO:0004503">
    <property type="term" value="F:tyrosinase activity"/>
    <property type="evidence" value="ECO:0007669"/>
    <property type="project" value="UniProtKB-EC"/>
</dbReference>
<dbReference type="Pfam" id="PF18132">
    <property type="entry name" value="Tyrosinase_C"/>
    <property type="match status" value="1"/>
</dbReference>
<evidence type="ECO:0000256" key="10">
    <source>
        <dbReference type="ARBA" id="ARBA00048881"/>
    </source>
</evidence>
<keyword evidence="7" id="KW-0503">Monooxygenase</keyword>
<keyword evidence="8" id="KW-0470">Melanin biosynthesis</keyword>
<dbReference type="InterPro" id="IPR008922">
    <property type="entry name" value="Di-copper_centre_dom_sf"/>
</dbReference>
<evidence type="ECO:0000256" key="9">
    <source>
        <dbReference type="ARBA" id="ARBA00048233"/>
    </source>
</evidence>
<evidence type="ECO:0000259" key="12">
    <source>
        <dbReference type="PROSITE" id="PS00497"/>
    </source>
</evidence>
<evidence type="ECO:0000256" key="1">
    <source>
        <dbReference type="ARBA" id="ARBA00001973"/>
    </source>
</evidence>
<protein>
    <recommendedName>
        <fullName evidence="3">tyrosinase</fullName>
        <ecNumber evidence="3">1.14.18.1</ecNumber>
    </recommendedName>
</protein>
<comment type="catalytic activity">
    <reaction evidence="9">
        <text>2 L-dopa + O2 = 2 L-dopaquinone + 2 H2O</text>
        <dbReference type="Rhea" id="RHEA:34287"/>
        <dbReference type="ChEBI" id="CHEBI:15377"/>
        <dbReference type="ChEBI" id="CHEBI:15379"/>
        <dbReference type="ChEBI" id="CHEBI:57504"/>
        <dbReference type="ChEBI" id="CHEBI:57924"/>
        <dbReference type="EC" id="1.14.18.1"/>
    </reaction>
</comment>
<name>A0A4S2MTZ1_9PEZI</name>
<gene>
    <name evidence="14" type="ORF">EX30DRAFT_396574</name>
</gene>
<comment type="similarity">
    <text evidence="2">Belongs to the tyrosinase family.</text>
</comment>
<comment type="cofactor">
    <cofactor evidence="1">
        <name>Cu(2+)</name>
        <dbReference type="ChEBI" id="CHEBI:29036"/>
    </cofactor>
</comment>
<keyword evidence="15" id="KW-1185">Reference proteome</keyword>
<dbReference type="Gene3D" id="1.10.1280.10">
    <property type="entry name" value="Di-copper center containing domain from catechol oxidase"/>
    <property type="match status" value="1"/>
</dbReference>
<dbReference type="PROSITE" id="PS00498">
    <property type="entry name" value="TYROSINASE_2"/>
    <property type="match status" value="1"/>
</dbReference>
<dbReference type="SUPFAM" id="SSF48056">
    <property type="entry name" value="Di-copper centre-containing domain"/>
    <property type="match status" value="1"/>
</dbReference>
<dbReference type="OrthoDB" id="6132182at2759"/>
<proteinExistence type="inferred from homology"/>
<dbReference type="PROSITE" id="PS00497">
    <property type="entry name" value="TYROSINASE_1"/>
    <property type="match status" value="1"/>
</dbReference>
<feature type="region of interest" description="Disordered" evidence="11">
    <location>
        <begin position="668"/>
        <end position="691"/>
    </location>
</feature>
<dbReference type="Proteomes" id="UP000298138">
    <property type="component" value="Unassembled WGS sequence"/>
</dbReference>
<dbReference type="PANTHER" id="PTHR11474:SF76">
    <property type="entry name" value="SHKT DOMAIN-CONTAINING PROTEIN"/>
    <property type="match status" value="1"/>
</dbReference>
<evidence type="ECO:0000256" key="6">
    <source>
        <dbReference type="ARBA" id="ARBA00023008"/>
    </source>
</evidence>
<dbReference type="InParanoid" id="A0A4S2MTZ1"/>
<reference evidence="14 15" key="1">
    <citation type="submission" date="2019-04" db="EMBL/GenBank/DDBJ databases">
        <title>Comparative genomics and transcriptomics to analyze fruiting body development in filamentous ascomycetes.</title>
        <authorList>
            <consortium name="DOE Joint Genome Institute"/>
            <person name="Lutkenhaus R."/>
            <person name="Traeger S."/>
            <person name="Breuer J."/>
            <person name="Kuo A."/>
            <person name="Lipzen A."/>
            <person name="Pangilinan J."/>
            <person name="Dilworth D."/>
            <person name="Sandor L."/>
            <person name="Poggeler S."/>
            <person name="Barry K."/>
            <person name="Grigoriev I.V."/>
            <person name="Nowrousian M."/>
        </authorList>
    </citation>
    <scope>NUCLEOTIDE SEQUENCE [LARGE SCALE GENOMIC DNA]</scope>
    <source>
        <strain evidence="14 15">CBS 389.68</strain>
    </source>
</reference>
<evidence type="ECO:0000313" key="15">
    <source>
        <dbReference type="Proteomes" id="UP000298138"/>
    </source>
</evidence>
<evidence type="ECO:0000256" key="2">
    <source>
        <dbReference type="ARBA" id="ARBA00009928"/>
    </source>
</evidence>
<dbReference type="InterPro" id="IPR041640">
    <property type="entry name" value="Tyrosinase_C"/>
</dbReference>
<dbReference type="PRINTS" id="PR00092">
    <property type="entry name" value="TYROSINASE"/>
</dbReference>
<dbReference type="EC" id="1.14.18.1" evidence="3"/>
<evidence type="ECO:0000259" key="13">
    <source>
        <dbReference type="PROSITE" id="PS00498"/>
    </source>
</evidence>
<dbReference type="Gene3D" id="2.60.310.20">
    <property type="match status" value="1"/>
</dbReference>
<organism evidence="14 15">
    <name type="scientific">Ascodesmis nigricans</name>
    <dbReference type="NCBI Taxonomy" id="341454"/>
    <lineage>
        <taxon>Eukaryota</taxon>
        <taxon>Fungi</taxon>
        <taxon>Dikarya</taxon>
        <taxon>Ascomycota</taxon>
        <taxon>Pezizomycotina</taxon>
        <taxon>Pezizomycetes</taxon>
        <taxon>Pezizales</taxon>
        <taxon>Ascodesmidaceae</taxon>
        <taxon>Ascodesmis</taxon>
    </lineage>
</organism>
<dbReference type="STRING" id="341454.A0A4S2MTZ1"/>
<dbReference type="GO" id="GO:0042438">
    <property type="term" value="P:melanin biosynthetic process"/>
    <property type="evidence" value="ECO:0007669"/>
    <property type="project" value="UniProtKB-KW"/>
</dbReference>